<evidence type="ECO:0000259" key="1">
    <source>
        <dbReference type="Pfam" id="PF03184"/>
    </source>
</evidence>
<organism evidence="2 3">
    <name type="scientific">Phytophthora rubi</name>
    <dbReference type="NCBI Taxonomy" id="129364"/>
    <lineage>
        <taxon>Eukaryota</taxon>
        <taxon>Sar</taxon>
        <taxon>Stramenopiles</taxon>
        <taxon>Oomycota</taxon>
        <taxon>Peronosporomycetes</taxon>
        <taxon>Peronosporales</taxon>
        <taxon>Peronosporaceae</taxon>
        <taxon>Phytophthora</taxon>
    </lineage>
</organism>
<feature type="domain" description="DDE-1" evidence="1">
    <location>
        <begin position="235"/>
        <end position="368"/>
    </location>
</feature>
<dbReference type="Pfam" id="PF03184">
    <property type="entry name" value="DDE_1"/>
    <property type="match status" value="1"/>
</dbReference>
<accession>A0A6A3MZH8</accession>
<sequence>MADYAARSLQQVVPLCDRVRCTDWMELDQALRGSKAGSLEDPAQLKFATSRQRIRHQFVVKTLRGRGTKLGEHWAWLYPLLLTEFQRLRRAGVKLSNQLVVEMGVVCLEDSEHPRFNARLTVKGKPFTSMLTPHRIQDFLERYNIVYRRHKGKKQVILEKQIDKDVAKHMDELKRRFEDGTLIPVEQYNMDESHIVIDLDDGKTLDFVGAQSVKYRSIVSGREGITMCVLLKGGSDARILRPMLIFKNKASSYPMQNLPDKISGVCYRASPSAFINGRLMCEWLREPRCWGPGGPFASSRVLWMDNASGHCSDGVEDTARELRTKVKLFPANATDKVQPADHFPIQCIKEHWRRLAERRNMEAIRNGDWKTGASSSGKLANPGKMFFLKLAAECSRLVNLEKDKNGDNWAKKAMVQCGLDVPRDGVWKIGQLSRELQQVVAAYPEAFEEGYKQGATSASI</sequence>
<dbReference type="InterPro" id="IPR004875">
    <property type="entry name" value="DDE_SF_endonuclease_dom"/>
</dbReference>
<name>A0A6A3MZH8_9STRA</name>
<reference evidence="2 3" key="1">
    <citation type="submission" date="2018-09" db="EMBL/GenBank/DDBJ databases">
        <title>Genomic investigation of the strawberry pathogen Phytophthora fragariae indicates pathogenicity is determined by transcriptional variation in three key races.</title>
        <authorList>
            <person name="Adams T.M."/>
            <person name="Armitage A.D."/>
            <person name="Sobczyk M.K."/>
            <person name="Bates H.J."/>
            <person name="Dunwell J.M."/>
            <person name="Nellist C.F."/>
            <person name="Harrison R.J."/>
        </authorList>
    </citation>
    <scope>NUCLEOTIDE SEQUENCE [LARGE SCALE GENOMIC DNA]</scope>
    <source>
        <strain evidence="2 3">SCRP249</strain>
    </source>
</reference>
<dbReference type="GO" id="GO:0003676">
    <property type="term" value="F:nucleic acid binding"/>
    <property type="evidence" value="ECO:0007669"/>
    <property type="project" value="InterPro"/>
</dbReference>
<proteinExistence type="predicted"/>
<dbReference type="Proteomes" id="UP000429607">
    <property type="component" value="Unassembled WGS sequence"/>
</dbReference>
<protein>
    <recommendedName>
        <fullName evidence="1">DDE-1 domain-containing protein</fullName>
    </recommendedName>
</protein>
<evidence type="ECO:0000313" key="2">
    <source>
        <dbReference type="EMBL" id="KAE9033386.1"/>
    </source>
</evidence>
<comment type="caution">
    <text evidence="2">The sequence shown here is derived from an EMBL/GenBank/DDBJ whole genome shotgun (WGS) entry which is preliminary data.</text>
</comment>
<dbReference type="AlphaFoldDB" id="A0A6A3MZH8"/>
<evidence type="ECO:0000313" key="3">
    <source>
        <dbReference type="Proteomes" id="UP000429607"/>
    </source>
</evidence>
<dbReference type="EMBL" id="QXFV01000590">
    <property type="protein sequence ID" value="KAE9033386.1"/>
    <property type="molecule type" value="Genomic_DNA"/>
</dbReference>
<gene>
    <name evidence="2" type="ORF">PR001_g10185</name>
</gene>